<dbReference type="RefSeq" id="WP_085227617.1">
    <property type="nucleotide sequence ID" value="NZ_BSQD01000004.1"/>
</dbReference>
<keyword evidence="5" id="KW-0564">Palmitate</keyword>
<feature type="signal peptide" evidence="7">
    <location>
        <begin position="1"/>
        <end position="24"/>
    </location>
</feature>
<evidence type="ECO:0000256" key="4">
    <source>
        <dbReference type="ARBA" id="ARBA00023136"/>
    </source>
</evidence>
<name>A0A1X7EH28_TRICW</name>
<dbReference type="InterPro" id="IPR012556">
    <property type="entry name" value="Entericidin"/>
</dbReference>
<protein>
    <submittedName>
        <fullName evidence="8">Predicted small secreted protein</fullName>
    </submittedName>
</protein>
<evidence type="ECO:0000256" key="5">
    <source>
        <dbReference type="ARBA" id="ARBA00023139"/>
    </source>
</evidence>
<evidence type="ECO:0000313" key="9">
    <source>
        <dbReference type="Proteomes" id="UP000192911"/>
    </source>
</evidence>
<evidence type="ECO:0000256" key="7">
    <source>
        <dbReference type="SAM" id="SignalP"/>
    </source>
</evidence>
<keyword evidence="6" id="KW-0449">Lipoprotein</keyword>
<gene>
    <name evidence="8" type="ORF">SAMN06295900_105395</name>
</gene>
<evidence type="ECO:0000256" key="2">
    <source>
        <dbReference type="ARBA" id="ARBA00022475"/>
    </source>
</evidence>
<evidence type="ECO:0000313" key="8">
    <source>
        <dbReference type="EMBL" id="SMF33827.1"/>
    </source>
</evidence>
<dbReference type="Pfam" id="PF08085">
    <property type="entry name" value="Entericidin"/>
    <property type="match status" value="1"/>
</dbReference>
<dbReference type="STRING" id="28094.SAMN06295900_105395"/>
<comment type="similarity">
    <text evidence="1">Belongs to the EcnA/EcnB lipoprotein family.</text>
</comment>
<evidence type="ECO:0000256" key="1">
    <source>
        <dbReference type="ARBA" id="ARBA00010296"/>
    </source>
</evidence>
<sequence>MSALKFWCRAAAWAALAGAIAGLAACNTVAGFGQDMSDAGHAIKKAAE</sequence>
<dbReference type="GO" id="GO:0016020">
    <property type="term" value="C:membrane"/>
    <property type="evidence" value="ECO:0007669"/>
    <property type="project" value="InterPro"/>
</dbReference>
<feature type="chain" id="PRO_5012688232" evidence="7">
    <location>
        <begin position="25"/>
        <end position="48"/>
    </location>
</feature>
<accession>A0A1X7EH28</accession>
<keyword evidence="4" id="KW-0472">Membrane</keyword>
<keyword evidence="3 7" id="KW-0732">Signal</keyword>
<dbReference type="Proteomes" id="UP000192911">
    <property type="component" value="Unassembled WGS sequence"/>
</dbReference>
<keyword evidence="2" id="KW-1003">Cell membrane</keyword>
<dbReference type="GeneID" id="95553522"/>
<keyword evidence="9" id="KW-1185">Reference proteome</keyword>
<evidence type="ECO:0000256" key="6">
    <source>
        <dbReference type="ARBA" id="ARBA00023288"/>
    </source>
</evidence>
<organism evidence="8 9">
    <name type="scientific">Trinickia caryophylli</name>
    <name type="common">Paraburkholderia caryophylli</name>
    <dbReference type="NCBI Taxonomy" id="28094"/>
    <lineage>
        <taxon>Bacteria</taxon>
        <taxon>Pseudomonadati</taxon>
        <taxon>Pseudomonadota</taxon>
        <taxon>Betaproteobacteria</taxon>
        <taxon>Burkholderiales</taxon>
        <taxon>Burkholderiaceae</taxon>
        <taxon>Trinickia</taxon>
    </lineage>
</organism>
<proteinExistence type="inferred from homology"/>
<dbReference type="AlphaFoldDB" id="A0A1X7EH28"/>
<dbReference type="EMBL" id="FXAH01000005">
    <property type="protein sequence ID" value="SMF33827.1"/>
    <property type="molecule type" value="Genomic_DNA"/>
</dbReference>
<reference evidence="9" key="1">
    <citation type="submission" date="2017-04" db="EMBL/GenBank/DDBJ databases">
        <authorList>
            <person name="Varghese N."/>
            <person name="Submissions S."/>
        </authorList>
    </citation>
    <scope>NUCLEOTIDE SEQUENCE [LARGE SCALE GENOMIC DNA]</scope>
    <source>
        <strain evidence="9">Ballard 720</strain>
    </source>
</reference>
<dbReference type="GO" id="GO:0009636">
    <property type="term" value="P:response to toxic substance"/>
    <property type="evidence" value="ECO:0007669"/>
    <property type="project" value="InterPro"/>
</dbReference>
<evidence type="ECO:0000256" key="3">
    <source>
        <dbReference type="ARBA" id="ARBA00022729"/>
    </source>
</evidence>
<dbReference type="PROSITE" id="PS51257">
    <property type="entry name" value="PROKAR_LIPOPROTEIN"/>
    <property type="match status" value="1"/>
</dbReference>